<comment type="caution">
    <text evidence="3">The sequence shown here is derived from an EMBL/GenBank/DDBJ whole genome shotgun (WGS) entry which is preliminary data.</text>
</comment>
<evidence type="ECO:0000256" key="1">
    <source>
        <dbReference type="ARBA" id="ARBA00022729"/>
    </source>
</evidence>
<sequence length="289" mass="32046">MRKRKKPPPIVFILLFFLLVAAWWYLKPPYPDNLTDQGNIDPNPPVSFPLQQSIPPGTEIRIDGSTSMVTINKKLRLGFEGRYPKTKVVTLANGSEIGIEKLINGEIDIAAYSCDLTDEQNKQGLRAIKMGDDAIAIVVGRNNSFKGGLTDTQVADIFKGKITRWSQVGGSSDAIRVVNRPDWSCTHKSFKKLVLSDSDFGTGANFITLKKDETTGLIRELNNDGIGYATYEHANLESTARIVTINNTNPGASQYPYQRRLFYVYKNPPNDAVKAFLGYATSPQIKQGL</sequence>
<gene>
    <name evidence="3" type="ORF">CEN50_03605</name>
</gene>
<name>A0A2N6KKT4_9CYAN</name>
<dbReference type="Gene3D" id="3.40.190.10">
    <property type="entry name" value="Periplasmic binding protein-like II"/>
    <property type="match status" value="2"/>
</dbReference>
<evidence type="ECO:0000313" key="4">
    <source>
        <dbReference type="Proteomes" id="UP000235025"/>
    </source>
</evidence>
<dbReference type="PANTHER" id="PTHR30570">
    <property type="entry name" value="PERIPLASMIC PHOSPHATE BINDING COMPONENT OF PHOSPHATE ABC TRANSPORTER"/>
    <property type="match status" value="1"/>
</dbReference>
<feature type="domain" description="PBP" evidence="2">
    <location>
        <begin position="57"/>
        <end position="283"/>
    </location>
</feature>
<dbReference type="PANTHER" id="PTHR30570:SF1">
    <property type="entry name" value="PHOSPHATE-BINDING PROTEIN PSTS"/>
    <property type="match status" value="1"/>
</dbReference>
<dbReference type="InterPro" id="IPR050811">
    <property type="entry name" value="Phosphate_ABC_transporter"/>
</dbReference>
<organism evidence="3 4">
    <name type="scientific">Fischerella thermalis CCMEE 5268</name>
    <dbReference type="NCBI Taxonomy" id="2019662"/>
    <lineage>
        <taxon>Bacteria</taxon>
        <taxon>Bacillati</taxon>
        <taxon>Cyanobacteriota</taxon>
        <taxon>Cyanophyceae</taxon>
        <taxon>Nostocales</taxon>
        <taxon>Hapalosiphonaceae</taxon>
        <taxon>Fischerella</taxon>
    </lineage>
</organism>
<keyword evidence="1" id="KW-0732">Signal</keyword>
<dbReference type="SUPFAM" id="SSF53850">
    <property type="entry name" value="Periplasmic binding protein-like II"/>
    <property type="match status" value="1"/>
</dbReference>
<evidence type="ECO:0000313" key="3">
    <source>
        <dbReference type="EMBL" id="PMB00376.1"/>
    </source>
</evidence>
<evidence type="ECO:0000259" key="2">
    <source>
        <dbReference type="Pfam" id="PF12849"/>
    </source>
</evidence>
<dbReference type="RefSeq" id="WP_102171492.1">
    <property type="nucleotide sequence ID" value="NZ_NMQA01000037.1"/>
</dbReference>
<reference evidence="3 4" key="1">
    <citation type="submission" date="2017-07" db="EMBL/GenBank/DDBJ databases">
        <title>Genomes of Fischerella (Mastigocladus) sp. strains.</title>
        <authorList>
            <person name="Miller S.R."/>
        </authorList>
    </citation>
    <scope>NUCLEOTIDE SEQUENCE [LARGE SCALE GENOMIC DNA]</scope>
    <source>
        <strain evidence="3 4">CCMEE 5268</strain>
    </source>
</reference>
<dbReference type="Proteomes" id="UP000235025">
    <property type="component" value="Unassembled WGS sequence"/>
</dbReference>
<dbReference type="EMBL" id="NMQA01000037">
    <property type="protein sequence ID" value="PMB00376.1"/>
    <property type="molecule type" value="Genomic_DNA"/>
</dbReference>
<proteinExistence type="predicted"/>
<accession>A0A2N6KKT4</accession>
<dbReference type="Pfam" id="PF12849">
    <property type="entry name" value="PBP_like_2"/>
    <property type="match status" value="1"/>
</dbReference>
<dbReference type="InterPro" id="IPR024370">
    <property type="entry name" value="PBP_domain"/>
</dbReference>
<protein>
    <submittedName>
        <fullName evidence="3">Porin</fullName>
    </submittedName>
</protein>
<dbReference type="AlphaFoldDB" id="A0A2N6KKT4"/>